<name>A0A816TCC7_9BILA</name>
<organism evidence="2 4">
    <name type="scientific">Rotaria magnacalcarata</name>
    <dbReference type="NCBI Taxonomy" id="392030"/>
    <lineage>
        <taxon>Eukaryota</taxon>
        <taxon>Metazoa</taxon>
        <taxon>Spiralia</taxon>
        <taxon>Gnathifera</taxon>
        <taxon>Rotifera</taxon>
        <taxon>Eurotatoria</taxon>
        <taxon>Bdelloidea</taxon>
        <taxon>Philodinida</taxon>
        <taxon>Philodinidae</taxon>
        <taxon>Rotaria</taxon>
    </lineage>
</organism>
<protein>
    <submittedName>
        <fullName evidence="2">Uncharacterized protein</fullName>
    </submittedName>
</protein>
<evidence type="ECO:0000313" key="2">
    <source>
        <dbReference type="EMBL" id="CAF2095029.1"/>
    </source>
</evidence>
<evidence type="ECO:0000256" key="1">
    <source>
        <dbReference type="SAM" id="MobiDB-lite"/>
    </source>
</evidence>
<feature type="region of interest" description="Disordered" evidence="1">
    <location>
        <begin position="1"/>
        <end position="103"/>
    </location>
</feature>
<feature type="compositionally biased region" description="Basic and acidic residues" evidence="1">
    <location>
        <begin position="35"/>
        <end position="61"/>
    </location>
</feature>
<dbReference type="AlphaFoldDB" id="A0A816TCC7"/>
<feature type="compositionally biased region" description="Basic residues" evidence="1">
    <location>
        <begin position="62"/>
        <end position="75"/>
    </location>
</feature>
<evidence type="ECO:0000313" key="3">
    <source>
        <dbReference type="EMBL" id="CAF4083195.1"/>
    </source>
</evidence>
<dbReference type="Proteomes" id="UP000663824">
    <property type="component" value="Unassembled WGS sequence"/>
</dbReference>
<dbReference type="Proteomes" id="UP000676336">
    <property type="component" value="Unassembled WGS sequence"/>
</dbReference>
<proteinExistence type="predicted"/>
<feature type="compositionally biased region" description="Basic and acidic residues" evidence="1">
    <location>
        <begin position="1"/>
        <end position="11"/>
    </location>
</feature>
<dbReference type="EMBL" id="CAJOBI010007338">
    <property type="protein sequence ID" value="CAF4083195.1"/>
    <property type="molecule type" value="Genomic_DNA"/>
</dbReference>
<evidence type="ECO:0000313" key="4">
    <source>
        <dbReference type="Proteomes" id="UP000663824"/>
    </source>
</evidence>
<reference evidence="2" key="1">
    <citation type="submission" date="2021-02" db="EMBL/GenBank/DDBJ databases">
        <authorList>
            <person name="Nowell W R."/>
        </authorList>
    </citation>
    <scope>NUCLEOTIDE SEQUENCE</scope>
</reference>
<feature type="compositionally biased region" description="Basic and acidic residues" evidence="1">
    <location>
        <begin position="89"/>
        <end position="103"/>
    </location>
</feature>
<dbReference type="EMBL" id="CAJNRE010010693">
    <property type="protein sequence ID" value="CAF2095029.1"/>
    <property type="molecule type" value="Genomic_DNA"/>
</dbReference>
<feature type="compositionally biased region" description="Low complexity" evidence="1">
    <location>
        <begin position="24"/>
        <end position="34"/>
    </location>
</feature>
<sequence>MISDIQQHDHGTGTQHAGQEQRHQQTQARRQPQQQEERQHSREQQEERQRLRQQRQQEHRERERRRQQRNTRRYQRWQERVAQQQQEPYRQERVAQRETERDRQERLEYQHYVYLQQPSPNFDENMDDTLTERELEEYNLERMAPQDRREVWEQEHLNELQGNPAPRPHGLPLDDTERYAKFLQDQLRRDQHDQTMRVYDMETNDNVEHAEQYRRSQELLRQNEEWEDLAFRHRQI</sequence>
<gene>
    <name evidence="2" type="ORF">MBJ925_LOCUS21231</name>
    <name evidence="3" type="ORF">SMN809_LOCUS16427</name>
</gene>
<accession>A0A816TCC7</accession>
<comment type="caution">
    <text evidence="2">The sequence shown here is derived from an EMBL/GenBank/DDBJ whole genome shotgun (WGS) entry which is preliminary data.</text>
</comment>